<dbReference type="SUPFAM" id="SSF82171">
    <property type="entry name" value="DPP6 N-terminal domain-like"/>
    <property type="match status" value="1"/>
</dbReference>
<feature type="domain" description="Peptidase S9 prolyl oligopeptidase catalytic" evidence="2">
    <location>
        <begin position="368"/>
        <end position="572"/>
    </location>
</feature>
<protein>
    <recommendedName>
        <fullName evidence="2">Peptidase S9 prolyl oligopeptidase catalytic domain-containing protein</fullName>
    </recommendedName>
</protein>
<dbReference type="Pfam" id="PF00326">
    <property type="entry name" value="Peptidase_S9"/>
    <property type="match status" value="1"/>
</dbReference>
<keyword evidence="1" id="KW-0378">Hydrolase</keyword>
<dbReference type="SUPFAM" id="SSF53474">
    <property type="entry name" value="alpha/beta-Hydrolases"/>
    <property type="match status" value="1"/>
</dbReference>
<proteinExistence type="predicted"/>
<dbReference type="PANTHER" id="PTHR42776:SF27">
    <property type="entry name" value="DIPEPTIDYL PEPTIDASE FAMILY MEMBER 6"/>
    <property type="match status" value="1"/>
</dbReference>
<reference evidence="4" key="1">
    <citation type="journal article" date="2019" name="Int. J. Syst. Evol. Microbiol.">
        <title>The Global Catalogue of Microorganisms (GCM) 10K type strain sequencing project: providing services to taxonomists for standard genome sequencing and annotation.</title>
        <authorList>
            <consortium name="The Broad Institute Genomics Platform"/>
            <consortium name="The Broad Institute Genome Sequencing Center for Infectious Disease"/>
            <person name="Wu L."/>
            <person name="Ma J."/>
        </authorList>
    </citation>
    <scope>NUCLEOTIDE SEQUENCE [LARGE SCALE GENOMIC DNA]</scope>
    <source>
        <strain evidence="4">JCM 17388</strain>
    </source>
</reference>
<accession>A0ABP8B3R7</accession>
<evidence type="ECO:0000313" key="3">
    <source>
        <dbReference type="EMBL" id="GAA4197392.1"/>
    </source>
</evidence>
<evidence type="ECO:0000259" key="2">
    <source>
        <dbReference type="Pfam" id="PF00326"/>
    </source>
</evidence>
<evidence type="ECO:0000256" key="1">
    <source>
        <dbReference type="ARBA" id="ARBA00022801"/>
    </source>
</evidence>
<dbReference type="EMBL" id="BAABAQ010000008">
    <property type="protein sequence ID" value="GAA4197392.1"/>
    <property type="molecule type" value="Genomic_DNA"/>
</dbReference>
<comment type="caution">
    <text evidence="3">The sequence shown here is derived from an EMBL/GenBank/DDBJ whole genome shotgun (WGS) entry which is preliminary data.</text>
</comment>
<dbReference type="InterPro" id="IPR001375">
    <property type="entry name" value="Peptidase_S9_cat"/>
</dbReference>
<organism evidence="3 4">
    <name type="scientific">Streptosporangium oxazolinicum</name>
    <dbReference type="NCBI Taxonomy" id="909287"/>
    <lineage>
        <taxon>Bacteria</taxon>
        <taxon>Bacillati</taxon>
        <taxon>Actinomycetota</taxon>
        <taxon>Actinomycetes</taxon>
        <taxon>Streptosporangiales</taxon>
        <taxon>Streptosporangiaceae</taxon>
        <taxon>Streptosporangium</taxon>
    </lineage>
</organism>
<gene>
    <name evidence="3" type="ORF">GCM10022252_46250</name>
</gene>
<dbReference type="Gene3D" id="3.40.50.1820">
    <property type="entry name" value="alpha/beta hydrolase"/>
    <property type="match status" value="1"/>
</dbReference>
<dbReference type="PANTHER" id="PTHR42776">
    <property type="entry name" value="SERINE PEPTIDASE S9 FAMILY MEMBER"/>
    <property type="match status" value="1"/>
</dbReference>
<keyword evidence="4" id="KW-1185">Reference proteome</keyword>
<evidence type="ECO:0000313" key="4">
    <source>
        <dbReference type="Proteomes" id="UP001501251"/>
    </source>
</evidence>
<dbReference type="Proteomes" id="UP001501251">
    <property type="component" value="Unassembled WGS sequence"/>
</dbReference>
<dbReference type="InterPro" id="IPR029058">
    <property type="entry name" value="AB_hydrolase_fold"/>
</dbReference>
<sequence length="588" mass="61261">MSRSGARFSAGGTRAACLASDDRGGQYVEGWELTADGPRVTTRARLDGEAAMSQIVALEDGGTLISWHRPEHQVVRLFDADGHGRTIATVRGSLRLLPGLGRRGWQATAVSAEADGSSTVQRMTGEEPWLAPVARIPGRLGGAVLHAGRLVVTAVAGGTPAPIVVDPETGETGPFLEPPADGACHVLLAAAGRVLLAVSTGAGQRLGLTEGRGPGPVRLLEGLDELGGVVTPVALDPDGTDVAFTVTRGARSELALYDTGTEELRRVAVPRGKLSSPAAWTGHGLWFPFSSSTRPSGFGWLPTGETSVRMGEEPGPFRESARWPGRLETFRGPAGPIEAVVYGPDWRAGGRVVVALHGGPDRHWNLAFDGFFQMLADAGLSVVAPNQRGSTGYGRAHAEAIVGAWGGPDLDDVRALCGILVAGRPSGTEAPALYGTSYGGFLALLAAAADPGAWSACAAVAPFRSAASLYERAAQPVRNLIDRLGGLGEVADALGPRDLASLAPRVRARVFVAHGLLDETIPVTQSRELVDRLISAGHPDVTYRELPNRGHIAIGTHSGDPLAREITAFLTQDGHRARAAEAAAPMAR</sequence>
<name>A0ABP8B3R7_9ACTN</name>